<dbReference type="EMBL" id="VRTS01000002">
    <property type="protein sequence ID" value="TXK64915.1"/>
    <property type="molecule type" value="Genomic_DNA"/>
</dbReference>
<comment type="caution">
    <text evidence="2">The sequence shown here is derived from an EMBL/GenBank/DDBJ whole genome shotgun (WGS) entry which is preliminary data.</text>
</comment>
<evidence type="ECO:0000256" key="1">
    <source>
        <dbReference type="SAM" id="SignalP"/>
    </source>
</evidence>
<reference evidence="2 3" key="1">
    <citation type="submission" date="2019-08" db="EMBL/GenBank/DDBJ databases">
        <authorList>
            <person name="Karlyshev A.V."/>
        </authorList>
    </citation>
    <scope>NUCLEOTIDE SEQUENCE [LARGE SCALE GENOMIC DNA]</scope>
    <source>
        <strain evidence="2 3">Alg18-2.2</strain>
    </source>
</reference>
<accession>A0A5C8KZH0</accession>
<dbReference type="Proteomes" id="UP000321248">
    <property type="component" value="Unassembled WGS sequence"/>
</dbReference>
<gene>
    <name evidence="2" type="ORF">FU658_03580</name>
</gene>
<dbReference type="RefSeq" id="WP_147890835.1">
    <property type="nucleotide sequence ID" value="NZ_VRTS01000002.1"/>
</dbReference>
<feature type="chain" id="PRO_5022997447" evidence="1">
    <location>
        <begin position="26"/>
        <end position="84"/>
    </location>
</feature>
<evidence type="ECO:0000313" key="2">
    <source>
        <dbReference type="EMBL" id="TXK64915.1"/>
    </source>
</evidence>
<evidence type="ECO:0000313" key="3">
    <source>
        <dbReference type="Proteomes" id="UP000321248"/>
    </source>
</evidence>
<organism evidence="2 3">
    <name type="scientific">Alkalisalibacterium limincola</name>
    <dbReference type="NCBI Taxonomy" id="2699169"/>
    <lineage>
        <taxon>Bacteria</taxon>
        <taxon>Pseudomonadati</taxon>
        <taxon>Pseudomonadota</taxon>
        <taxon>Gammaproteobacteria</taxon>
        <taxon>Lysobacterales</taxon>
        <taxon>Lysobacteraceae</taxon>
        <taxon>Alkalisalibacterium</taxon>
    </lineage>
</organism>
<feature type="signal peptide" evidence="1">
    <location>
        <begin position="1"/>
        <end position="25"/>
    </location>
</feature>
<name>A0A5C8KZH0_9GAMM</name>
<dbReference type="AlphaFoldDB" id="A0A5C8KZH0"/>
<sequence>MFSLPLSILLILVQAVFCNGLGCEAATTPQEAPAASHAMSTAEVAPSQRYTLADLGRAAIDMAFSGVVEIGEGPVAALPPPVAC</sequence>
<keyword evidence="3" id="KW-1185">Reference proteome</keyword>
<proteinExistence type="predicted"/>
<protein>
    <submittedName>
        <fullName evidence="2">Uncharacterized protein</fullName>
    </submittedName>
</protein>
<keyword evidence="1" id="KW-0732">Signal</keyword>